<dbReference type="SUPFAM" id="SSF49313">
    <property type="entry name" value="Cadherin-like"/>
    <property type="match status" value="1"/>
</dbReference>
<dbReference type="GO" id="GO:0005509">
    <property type="term" value="F:calcium ion binding"/>
    <property type="evidence" value="ECO:0007669"/>
    <property type="project" value="InterPro"/>
</dbReference>
<dbReference type="Proteomes" id="UP000824263">
    <property type="component" value="Unassembled WGS sequence"/>
</dbReference>
<gene>
    <name evidence="4" type="ORF">H9873_02935</name>
</gene>
<feature type="compositionally biased region" description="Polar residues" evidence="1">
    <location>
        <begin position="1"/>
        <end position="23"/>
    </location>
</feature>
<evidence type="ECO:0000313" key="4">
    <source>
        <dbReference type="EMBL" id="HIW83261.1"/>
    </source>
</evidence>
<feature type="domain" description="BIG2" evidence="3">
    <location>
        <begin position="120"/>
        <end position="196"/>
    </location>
</feature>
<evidence type="ECO:0000313" key="5">
    <source>
        <dbReference type="Proteomes" id="UP000824263"/>
    </source>
</evidence>
<dbReference type="GO" id="GO:0016020">
    <property type="term" value="C:membrane"/>
    <property type="evidence" value="ECO:0007669"/>
    <property type="project" value="InterPro"/>
</dbReference>
<name>A0A9D1RB09_9FIRM</name>
<dbReference type="InterPro" id="IPR013783">
    <property type="entry name" value="Ig-like_fold"/>
</dbReference>
<evidence type="ECO:0000256" key="2">
    <source>
        <dbReference type="SAM" id="Phobius"/>
    </source>
</evidence>
<dbReference type="SMART" id="SM00635">
    <property type="entry name" value="BID_2"/>
    <property type="match status" value="1"/>
</dbReference>
<dbReference type="InterPro" id="IPR003343">
    <property type="entry name" value="Big_2"/>
</dbReference>
<dbReference type="AlphaFoldDB" id="A0A9D1RB09"/>
<evidence type="ECO:0000259" key="3">
    <source>
        <dbReference type="SMART" id="SM00635"/>
    </source>
</evidence>
<dbReference type="InterPro" id="IPR014756">
    <property type="entry name" value="Ig_E-set"/>
</dbReference>
<keyword evidence="2" id="KW-1133">Transmembrane helix</keyword>
<proteinExistence type="predicted"/>
<dbReference type="InterPro" id="IPR008964">
    <property type="entry name" value="Invasin/intimin_cell_adhesion"/>
</dbReference>
<dbReference type="Pfam" id="PF05345">
    <property type="entry name" value="He_PIG"/>
    <property type="match status" value="1"/>
</dbReference>
<feature type="transmembrane region" description="Helical" evidence="2">
    <location>
        <begin position="378"/>
        <end position="398"/>
    </location>
</feature>
<dbReference type="EMBL" id="DXGF01000052">
    <property type="protein sequence ID" value="HIW83261.1"/>
    <property type="molecule type" value="Genomic_DNA"/>
</dbReference>
<sequence>NEGTVTNSGTLTNHGTINNSGTLPDNIRGTAPPSITTTSLDVGTVGTAYRATLNTDGKPASWKVTDGSLPAGLTLAENTGLISGTPTAQSTSNFTVTAANNGGSDSEQLSITISPAANVPVESVSLSQTELRLIEGDTGALTATVEPDNATNQNVTWSSDNPNVATVNNGVVTAVAAGTATITITTEDGDKTSTCAVPVVHGSLTHTPGNAATCTKEGNEEYWTCETCGKHFSDAGGNTEITLAQTVIPATGHSYENGRCRVCNAPEPGFNPAIIDGAGGTWQKGTEDGLSFTSNAAFTDFVKVQVDGRDLAASDYEVREGSTVVTLKASYLETLSVGKHTLVIVSNTGTATTEFTIQAASAADGDTPSPQTSDNNHVALWIVLLLISVASLSATASYRRKRHASH</sequence>
<evidence type="ECO:0000256" key="1">
    <source>
        <dbReference type="SAM" id="MobiDB-lite"/>
    </source>
</evidence>
<feature type="region of interest" description="Disordered" evidence="1">
    <location>
        <begin position="1"/>
        <end position="26"/>
    </location>
</feature>
<dbReference type="Pfam" id="PF02368">
    <property type="entry name" value="Big_2"/>
    <property type="match status" value="1"/>
</dbReference>
<reference evidence="4" key="1">
    <citation type="journal article" date="2021" name="PeerJ">
        <title>Extensive microbial diversity within the chicken gut microbiome revealed by metagenomics and culture.</title>
        <authorList>
            <person name="Gilroy R."/>
            <person name="Ravi A."/>
            <person name="Getino M."/>
            <person name="Pursley I."/>
            <person name="Horton D.L."/>
            <person name="Alikhan N.F."/>
            <person name="Baker D."/>
            <person name="Gharbi K."/>
            <person name="Hall N."/>
            <person name="Watson M."/>
            <person name="Adriaenssens E.M."/>
            <person name="Foster-Nyarko E."/>
            <person name="Jarju S."/>
            <person name="Secka A."/>
            <person name="Antonio M."/>
            <person name="Oren A."/>
            <person name="Chaudhuri R.R."/>
            <person name="La Ragione R."/>
            <person name="Hildebrand F."/>
            <person name="Pallen M.J."/>
        </authorList>
    </citation>
    <scope>NUCLEOTIDE SEQUENCE</scope>
    <source>
        <strain evidence="4">ChiSxjej1B13-11762</strain>
    </source>
</reference>
<dbReference type="Gene3D" id="2.60.40.1080">
    <property type="match status" value="1"/>
</dbReference>
<organism evidence="4 5">
    <name type="scientific">Candidatus Dorea gallistercoris</name>
    <dbReference type="NCBI Taxonomy" id="2838542"/>
    <lineage>
        <taxon>Bacteria</taxon>
        <taxon>Bacillati</taxon>
        <taxon>Bacillota</taxon>
        <taxon>Clostridia</taxon>
        <taxon>Lachnospirales</taxon>
        <taxon>Lachnospiraceae</taxon>
        <taxon>Dorea</taxon>
    </lineage>
</organism>
<dbReference type="Gene3D" id="2.60.40.10">
    <property type="entry name" value="Immunoglobulins"/>
    <property type="match status" value="2"/>
</dbReference>
<dbReference type="SUPFAM" id="SSF49373">
    <property type="entry name" value="Invasin/intimin cell-adhesion fragments"/>
    <property type="match status" value="1"/>
</dbReference>
<reference evidence="4" key="2">
    <citation type="submission" date="2021-04" db="EMBL/GenBank/DDBJ databases">
        <authorList>
            <person name="Gilroy R."/>
        </authorList>
    </citation>
    <scope>NUCLEOTIDE SEQUENCE</scope>
    <source>
        <strain evidence="4">ChiSxjej1B13-11762</strain>
    </source>
</reference>
<comment type="caution">
    <text evidence="4">The sequence shown here is derived from an EMBL/GenBank/DDBJ whole genome shotgun (WGS) entry which is preliminary data.</text>
</comment>
<dbReference type="SUPFAM" id="SSF81296">
    <property type="entry name" value="E set domains"/>
    <property type="match status" value="1"/>
</dbReference>
<keyword evidence="2" id="KW-0472">Membrane</keyword>
<dbReference type="InterPro" id="IPR015919">
    <property type="entry name" value="Cadherin-like_sf"/>
</dbReference>
<protein>
    <submittedName>
        <fullName evidence="4">Ig-like domain-containing protein</fullName>
    </submittedName>
</protein>
<feature type="non-terminal residue" evidence="4">
    <location>
        <position position="1"/>
    </location>
</feature>
<accession>A0A9D1RB09</accession>
<keyword evidence="2" id="KW-0812">Transmembrane</keyword>